<dbReference type="NCBIfam" id="NF038153">
    <property type="entry name" value="lant_leader_L1a"/>
    <property type="match status" value="1"/>
</dbReference>
<dbReference type="KEGG" id="mbd:MEBOL_005038"/>
<dbReference type="OrthoDB" id="5537591at2"/>
<dbReference type="EMBL" id="CP022163">
    <property type="protein sequence ID" value="ATB31575.1"/>
    <property type="molecule type" value="Genomic_DNA"/>
</dbReference>
<gene>
    <name evidence="1" type="ORF">MEBOL_005038</name>
</gene>
<evidence type="ECO:0000313" key="1">
    <source>
        <dbReference type="EMBL" id="ATB31575.1"/>
    </source>
</evidence>
<sequence length="65" mass="6806">MKNTKKLSLHKQTIRNLSDETLDQVNGGNGDSAGIVCVFSILIICGDSVICSVLAGACENDNGSH</sequence>
<accession>A0A250IIK0</accession>
<keyword evidence="2" id="KW-1185">Reference proteome</keyword>
<protein>
    <submittedName>
        <fullName evidence="1">Uncharacterized protein</fullName>
    </submittedName>
</protein>
<dbReference type="RefSeq" id="WP_095979886.1">
    <property type="nucleotide sequence ID" value="NZ_CP022163.1"/>
</dbReference>
<reference evidence="1 2" key="1">
    <citation type="submission" date="2017-06" db="EMBL/GenBank/DDBJ databases">
        <authorList>
            <person name="Kim H.J."/>
            <person name="Triplett B.A."/>
        </authorList>
    </citation>
    <scope>NUCLEOTIDE SEQUENCE [LARGE SCALE GENOMIC DNA]</scope>
    <source>
        <strain evidence="1 2">DSM 14713</strain>
    </source>
</reference>
<proteinExistence type="predicted"/>
<dbReference type="Proteomes" id="UP000217289">
    <property type="component" value="Chromosome"/>
</dbReference>
<name>A0A250IIK0_9BACT</name>
<dbReference type="InterPro" id="IPR058238">
    <property type="entry name" value="Lant_leader_dom"/>
</dbReference>
<dbReference type="AlphaFoldDB" id="A0A250IIK0"/>
<organism evidence="1 2">
    <name type="scientific">Melittangium boletus DSM 14713</name>
    <dbReference type="NCBI Taxonomy" id="1294270"/>
    <lineage>
        <taxon>Bacteria</taxon>
        <taxon>Pseudomonadati</taxon>
        <taxon>Myxococcota</taxon>
        <taxon>Myxococcia</taxon>
        <taxon>Myxococcales</taxon>
        <taxon>Cystobacterineae</taxon>
        <taxon>Archangiaceae</taxon>
        <taxon>Melittangium</taxon>
    </lineage>
</organism>
<evidence type="ECO:0000313" key="2">
    <source>
        <dbReference type="Proteomes" id="UP000217289"/>
    </source>
</evidence>